<dbReference type="AlphaFoldDB" id="A0A3B0YQV8"/>
<dbReference type="InterPro" id="IPR058637">
    <property type="entry name" value="YknX-like_C"/>
</dbReference>
<dbReference type="Pfam" id="PF25917">
    <property type="entry name" value="BSH_RND"/>
    <property type="match status" value="1"/>
</dbReference>
<proteinExistence type="inferred from homology"/>
<protein>
    <submittedName>
        <fullName evidence="6">Probable Co/Zn/Cd efflux system membrane fusion protein</fullName>
    </submittedName>
</protein>
<dbReference type="Gene3D" id="2.40.50.100">
    <property type="match status" value="1"/>
</dbReference>
<feature type="domain" description="CusB-like beta-barrel" evidence="4">
    <location>
        <begin position="198"/>
        <end position="271"/>
    </location>
</feature>
<dbReference type="Gene3D" id="1.10.287.470">
    <property type="entry name" value="Helix hairpin bin"/>
    <property type="match status" value="1"/>
</dbReference>
<dbReference type="NCBIfam" id="TIGR01730">
    <property type="entry name" value="RND_mfp"/>
    <property type="match status" value="1"/>
</dbReference>
<evidence type="ECO:0000259" key="3">
    <source>
        <dbReference type="Pfam" id="PF25917"/>
    </source>
</evidence>
<gene>
    <name evidence="6" type="ORF">MNBD_GAMMA14-1970</name>
</gene>
<evidence type="ECO:0000259" key="4">
    <source>
        <dbReference type="Pfam" id="PF25954"/>
    </source>
</evidence>
<evidence type="ECO:0000259" key="5">
    <source>
        <dbReference type="Pfam" id="PF25989"/>
    </source>
</evidence>
<dbReference type="InterPro" id="IPR006143">
    <property type="entry name" value="RND_pump_MFP"/>
</dbReference>
<comment type="similarity">
    <text evidence="1">Belongs to the membrane fusion protein (MFP) (TC 8.A.1) family.</text>
</comment>
<sequence length="365" mass="39592">MTKRLFLVVLILIVIFGGIFGWKYYSGMKMAAMMSRPPPPAVIASAVVKKESWQPYLQAVGSVTATQGIFVTTEVAGKVREILVSSGQMVKAGDVLLRLDDSVDEADLNGLIAQRTLAKLQFERARKLLRDKSVSHSDYDTSRANLDSAEAAVAAKRALIEKKTISAPFSGQLGIADINLGQYLSPGDAIVSLQALDPVYVDYNLPERHLASVHVGQVVNVGVQARPERRFNGVISAVNPGIDPGTRTLRLRATLDNPDHLLRPGMFAEVNTVLPLRDNILTLPRTAVVYNPYGESVFVILKKDDGQVVKNRPVKTGEVRAGRVEIIEGLRVGDQVVVAGQNKLRNGQPVAIDNSVQLDQQVNGG</sequence>
<dbReference type="EMBL" id="UOFM01000429">
    <property type="protein sequence ID" value="VAW81821.1"/>
    <property type="molecule type" value="Genomic_DNA"/>
</dbReference>
<evidence type="ECO:0000256" key="1">
    <source>
        <dbReference type="ARBA" id="ARBA00009477"/>
    </source>
</evidence>
<feature type="domain" description="YknX-like C-terminal permuted SH3-like" evidence="5">
    <location>
        <begin position="281"/>
        <end position="351"/>
    </location>
</feature>
<dbReference type="PANTHER" id="PTHR30469">
    <property type="entry name" value="MULTIDRUG RESISTANCE PROTEIN MDTA"/>
    <property type="match status" value="1"/>
</dbReference>
<dbReference type="Gene3D" id="2.40.30.170">
    <property type="match status" value="1"/>
</dbReference>
<dbReference type="InterPro" id="IPR058624">
    <property type="entry name" value="MdtA-like_HH"/>
</dbReference>
<accession>A0A3B0YQV8</accession>
<reference evidence="6" key="1">
    <citation type="submission" date="2018-06" db="EMBL/GenBank/DDBJ databases">
        <authorList>
            <person name="Zhirakovskaya E."/>
        </authorList>
    </citation>
    <scope>NUCLEOTIDE SEQUENCE</scope>
</reference>
<dbReference type="InterPro" id="IPR058792">
    <property type="entry name" value="Beta-barrel_RND_2"/>
</dbReference>
<dbReference type="Pfam" id="PF25954">
    <property type="entry name" value="Beta-barrel_RND_2"/>
    <property type="match status" value="1"/>
</dbReference>
<feature type="domain" description="Multidrug resistance protein MdtA-like barrel-sandwich hybrid" evidence="3">
    <location>
        <begin position="71"/>
        <end position="189"/>
    </location>
</feature>
<dbReference type="Pfam" id="PF25989">
    <property type="entry name" value="YknX_C"/>
    <property type="match status" value="1"/>
</dbReference>
<dbReference type="InterPro" id="IPR058625">
    <property type="entry name" value="MdtA-like_BSH"/>
</dbReference>
<dbReference type="Gene3D" id="2.40.420.20">
    <property type="match status" value="1"/>
</dbReference>
<name>A0A3B0YQV8_9ZZZZ</name>
<dbReference type="Pfam" id="PF25876">
    <property type="entry name" value="HH_MFP_RND"/>
    <property type="match status" value="1"/>
</dbReference>
<feature type="domain" description="Multidrug resistance protein MdtA-like alpha-helical hairpin" evidence="2">
    <location>
        <begin position="113"/>
        <end position="162"/>
    </location>
</feature>
<dbReference type="FunFam" id="2.40.30.170:FF:000010">
    <property type="entry name" value="Efflux RND transporter periplasmic adaptor subunit"/>
    <property type="match status" value="1"/>
</dbReference>
<dbReference type="GO" id="GO:1990281">
    <property type="term" value="C:efflux pump complex"/>
    <property type="evidence" value="ECO:0007669"/>
    <property type="project" value="TreeGrafter"/>
</dbReference>
<evidence type="ECO:0000313" key="6">
    <source>
        <dbReference type="EMBL" id="VAW81821.1"/>
    </source>
</evidence>
<organism evidence="6">
    <name type="scientific">hydrothermal vent metagenome</name>
    <dbReference type="NCBI Taxonomy" id="652676"/>
    <lineage>
        <taxon>unclassified sequences</taxon>
        <taxon>metagenomes</taxon>
        <taxon>ecological metagenomes</taxon>
    </lineage>
</organism>
<dbReference type="GO" id="GO:0015562">
    <property type="term" value="F:efflux transmembrane transporter activity"/>
    <property type="evidence" value="ECO:0007669"/>
    <property type="project" value="TreeGrafter"/>
</dbReference>
<evidence type="ECO:0000259" key="2">
    <source>
        <dbReference type="Pfam" id="PF25876"/>
    </source>
</evidence>
<dbReference type="SUPFAM" id="SSF111369">
    <property type="entry name" value="HlyD-like secretion proteins"/>
    <property type="match status" value="1"/>
</dbReference>
<dbReference type="PANTHER" id="PTHR30469:SF11">
    <property type="entry name" value="BLL4320 PROTEIN"/>
    <property type="match status" value="1"/>
</dbReference>